<gene>
    <name evidence="10" type="primary">cysE</name>
    <name evidence="10" type="ORF">DX908_04340</name>
</gene>
<dbReference type="InParanoid" id="A0A371RLK0"/>
<dbReference type="GO" id="GO:0006535">
    <property type="term" value="P:cysteine biosynthetic process from serine"/>
    <property type="evidence" value="ECO:0007669"/>
    <property type="project" value="InterPro"/>
</dbReference>
<dbReference type="AlphaFoldDB" id="A0A371RLK0"/>
<keyword evidence="11" id="KW-1185">Reference proteome</keyword>
<evidence type="ECO:0000256" key="3">
    <source>
        <dbReference type="ARBA" id="ARBA00013266"/>
    </source>
</evidence>
<dbReference type="NCBIfam" id="NF041874">
    <property type="entry name" value="EPS_EpsC"/>
    <property type="match status" value="1"/>
</dbReference>
<dbReference type="SUPFAM" id="SSF51161">
    <property type="entry name" value="Trimeric LpxA-like enzymes"/>
    <property type="match status" value="1"/>
</dbReference>
<evidence type="ECO:0000256" key="7">
    <source>
        <dbReference type="ARBA" id="ARBA00023315"/>
    </source>
</evidence>
<dbReference type="InterPro" id="IPR042122">
    <property type="entry name" value="Ser_AcTrfase_N_sf"/>
</dbReference>
<accession>A0A371RLK0</accession>
<name>A0A371RLK0_9PROT</name>
<evidence type="ECO:0000256" key="2">
    <source>
        <dbReference type="ARBA" id="ARBA00007274"/>
    </source>
</evidence>
<dbReference type="FunCoup" id="A0A371RLK0">
    <property type="interactions" value="428"/>
</dbReference>
<dbReference type="EC" id="2.3.1.30" evidence="3"/>
<dbReference type="InterPro" id="IPR011004">
    <property type="entry name" value="Trimer_LpxA-like_sf"/>
</dbReference>
<organism evidence="10 11">
    <name type="scientific">Parvularcula marina</name>
    <dbReference type="NCBI Taxonomy" id="2292771"/>
    <lineage>
        <taxon>Bacteria</taxon>
        <taxon>Pseudomonadati</taxon>
        <taxon>Pseudomonadota</taxon>
        <taxon>Alphaproteobacteria</taxon>
        <taxon>Parvularculales</taxon>
        <taxon>Parvularculaceae</taxon>
        <taxon>Parvularcula</taxon>
    </lineage>
</organism>
<dbReference type="UniPathway" id="UPA00136">
    <property type="reaction ID" value="UER00199"/>
</dbReference>
<dbReference type="Pfam" id="PF06426">
    <property type="entry name" value="SATase_N"/>
    <property type="match status" value="1"/>
</dbReference>
<keyword evidence="5" id="KW-0028">Amino-acid biosynthesis</keyword>
<dbReference type="InterPro" id="IPR010493">
    <property type="entry name" value="Ser_AcTrfase_N"/>
</dbReference>
<dbReference type="NCBIfam" id="TIGR01172">
    <property type="entry name" value="cysE"/>
    <property type="match status" value="1"/>
</dbReference>
<sequence length="270" mass="28899">MSAQTKSEAPVIFPVAIDSIWSRMRLEAATAAASEPVLASFLNATILHHGSFSAALSYRLAEKLADAQMSAMQWREVATNAYEEHDELVDAAVADINAYFERDPACRDYVQPFLYFKGFHAIQSQRIANTLWLEGRNSLALYLQSRMSELWTIDIHPAAHLGQGLFLDHAHGIVIGETARVGDNVSMLHDVTLGGTGKDLDDRHPKVGNGVLISAGAKVLGNIQIGDGAKIAAGSVVLESVKPYCTVAGVPAKPVGACCGNAAADMDQKI</sequence>
<dbReference type="Gene3D" id="2.160.10.10">
    <property type="entry name" value="Hexapeptide repeat proteins"/>
    <property type="match status" value="1"/>
</dbReference>
<feature type="domain" description="Serine acetyltransferase N-terminal" evidence="9">
    <location>
        <begin position="20"/>
        <end position="124"/>
    </location>
</feature>
<keyword evidence="7 10" id="KW-0012">Acyltransferase</keyword>
<reference evidence="10 11" key="1">
    <citation type="submission" date="2018-08" db="EMBL/GenBank/DDBJ databases">
        <title>Parvularcula sp. SM1705, isolated from surface water of the South Sea China.</title>
        <authorList>
            <person name="Sun L."/>
        </authorList>
    </citation>
    <scope>NUCLEOTIDE SEQUENCE [LARGE SCALE GENOMIC DNA]</scope>
    <source>
        <strain evidence="10 11">SM1705</strain>
    </source>
</reference>
<protein>
    <recommendedName>
        <fullName evidence="4">Serine acetyltransferase</fullName>
        <ecNumber evidence="3">2.3.1.30</ecNumber>
    </recommendedName>
</protein>
<dbReference type="InterPro" id="IPR045304">
    <property type="entry name" value="LbH_SAT"/>
</dbReference>
<comment type="caution">
    <text evidence="10">The sequence shown here is derived from an EMBL/GenBank/DDBJ whole genome shotgun (WGS) entry which is preliminary data.</text>
</comment>
<comment type="catalytic activity">
    <reaction evidence="8">
        <text>L-serine + acetyl-CoA = O-acetyl-L-serine + CoA</text>
        <dbReference type="Rhea" id="RHEA:24560"/>
        <dbReference type="ChEBI" id="CHEBI:33384"/>
        <dbReference type="ChEBI" id="CHEBI:57287"/>
        <dbReference type="ChEBI" id="CHEBI:57288"/>
        <dbReference type="ChEBI" id="CHEBI:58340"/>
        <dbReference type="EC" id="2.3.1.30"/>
    </reaction>
</comment>
<dbReference type="InterPro" id="IPR001451">
    <property type="entry name" value="Hexapep"/>
</dbReference>
<dbReference type="EMBL" id="QUQO01000001">
    <property type="protein sequence ID" value="RFB06345.1"/>
    <property type="molecule type" value="Genomic_DNA"/>
</dbReference>
<dbReference type="RefSeq" id="WP_116392980.1">
    <property type="nucleotide sequence ID" value="NZ_QUQO01000001.1"/>
</dbReference>
<keyword evidence="6 10" id="KW-0808">Transferase</keyword>
<dbReference type="Proteomes" id="UP000264589">
    <property type="component" value="Unassembled WGS sequence"/>
</dbReference>
<proteinExistence type="inferred from homology"/>
<dbReference type="CDD" id="cd03354">
    <property type="entry name" value="LbH_SAT"/>
    <property type="match status" value="1"/>
</dbReference>
<evidence type="ECO:0000256" key="6">
    <source>
        <dbReference type="ARBA" id="ARBA00022679"/>
    </source>
</evidence>
<dbReference type="Gene3D" id="1.10.3130.10">
    <property type="entry name" value="serine acetyltransferase, domain 1"/>
    <property type="match status" value="1"/>
</dbReference>
<dbReference type="GO" id="GO:0005737">
    <property type="term" value="C:cytoplasm"/>
    <property type="evidence" value="ECO:0007669"/>
    <property type="project" value="InterPro"/>
</dbReference>
<dbReference type="PANTHER" id="PTHR42811">
    <property type="entry name" value="SERINE ACETYLTRANSFERASE"/>
    <property type="match status" value="1"/>
</dbReference>
<dbReference type="InterPro" id="IPR005881">
    <property type="entry name" value="Ser_O-AcTrfase"/>
</dbReference>
<dbReference type="FunFam" id="2.160.10.10:FF:000002">
    <property type="entry name" value="Serine acetyltransferase"/>
    <property type="match status" value="1"/>
</dbReference>
<dbReference type="GO" id="GO:0009001">
    <property type="term" value="F:serine O-acetyltransferase activity"/>
    <property type="evidence" value="ECO:0007669"/>
    <property type="project" value="UniProtKB-EC"/>
</dbReference>
<evidence type="ECO:0000256" key="1">
    <source>
        <dbReference type="ARBA" id="ARBA00004876"/>
    </source>
</evidence>
<evidence type="ECO:0000256" key="4">
    <source>
        <dbReference type="ARBA" id="ARBA00018522"/>
    </source>
</evidence>
<comment type="pathway">
    <text evidence="1">Amino-acid biosynthesis; L-cysteine biosynthesis; L-cysteine from L-serine: step 1/2.</text>
</comment>
<dbReference type="Pfam" id="PF00132">
    <property type="entry name" value="Hexapep"/>
    <property type="match status" value="1"/>
</dbReference>
<evidence type="ECO:0000256" key="5">
    <source>
        <dbReference type="ARBA" id="ARBA00022605"/>
    </source>
</evidence>
<dbReference type="SMART" id="SM00971">
    <property type="entry name" value="SATase_N"/>
    <property type="match status" value="1"/>
</dbReference>
<dbReference type="OrthoDB" id="9801456at2"/>
<dbReference type="InterPro" id="IPR053376">
    <property type="entry name" value="Serine_acetyltransferase"/>
</dbReference>
<evidence type="ECO:0000259" key="9">
    <source>
        <dbReference type="SMART" id="SM00971"/>
    </source>
</evidence>
<evidence type="ECO:0000313" key="10">
    <source>
        <dbReference type="EMBL" id="RFB06345.1"/>
    </source>
</evidence>
<evidence type="ECO:0000313" key="11">
    <source>
        <dbReference type="Proteomes" id="UP000264589"/>
    </source>
</evidence>
<comment type="similarity">
    <text evidence="2">Belongs to the transferase hexapeptide repeat family.</text>
</comment>
<evidence type="ECO:0000256" key="8">
    <source>
        <dbReference type="ARBA" id="ARBA00049486"/>
    </source>
</evidence>